<comment type="caution">
    <text evidence="1">The sequence shown here is derived from an EMBL/GenBank/DDBJ whole genome shotgun (WGS) entry which is preliminary data.</text>
</comment>
<evidence type="ECO:0000313" key="1">
    <source>
        <dbReference type="EMBL" id="KAI7741272.1"/>
    </source>
</evidence>
<accession>A0AAD5CG37</accession>
<proteinExistence type="predicted"/>
<dbReference type="AlphaFoldDB" id="A0AAD5CG37"/>
<dbReference type="Proteomes" id="UP001206925">
    <property type="component" value="Unassembled WGS sequence"/>
</dbReference>
<dbReference type="EMBL" id="JAMZMK010008227">
    <property type="protein sequence ID" value="KAI7741272.1"/>
    <property type="molecule type" value="Genomic_DNA"/>
</dbReference>
<evidence type="ECO:0000313" key="2">
    <source>
        <dbReference type="Proteomes" id="UP001206925"/>
    </source>
</evidence>
<sequence length="66" mass="7312">MQGFCLSLPRILRRTFVACNDVGLSLKTLLPVVAASACAAAIAFRAFRCRIPHALHSDYKEKIMTF</sequence>
<keyword evidence="2" id="KW-1185">Reference proteome</keyword>
<name>A0AAD5CG37_AMBAR</name>
<reference evidence="1" key="1">
    <citation type="submission" date="2022-06" db="EMBL/GenBank/DDBJ databases">
        <title>Uncovering the hologenomic basis of an extraordinary plant invasion.</title>
        <authorList>
            <person name="Bieker V.C."/>
            <person name="Martin M.D."/>
            <person name="Gilbert T."/>
            <person name="Hodgins K."/>
            <person name="Battlay P."/>
            <person name="Petersen B."/>
            <person name="Wilson J."/>
        </authorList>
    </citation>
    <scope>NUCLEOTIDE SEQUENCE</scope>
    <source>
        <strain evidence="1">AA19_3_7</strain>
        <tissue evidence="1">Leaf</tissue>
    </source>
</reference>
<organism evidence="1 2">
    <name type="scientific">Ambrosia artemisiifolia</name>
    <name type="common">Common ragweed</name>
    <dbReference type="NCBI Taxonomy" id="4212"/>
    <lineage>
        <taxon>Eukaryota</taxon>
        <taxon>Viridiplantae</taxon>
        <taxon>Streptophyta</taxon>
        <taxon>Embryophyta</taxon>
        <taxon>Tracheophyta</taxon>
        <taxon>Spermatophyta</taxon>
        <taxon>Magnoliopsida</taxon>
        <taxon>eudicotyledons</taxon>
        <taxon>Gunneridae</taxon>
        <taxon>Pentapetalae</taxon>
        <taxon>asterids</taxon>
        <taxon>campanulids</taxon>
        <taxon>Asterales</taxon>
        <taxon>Asteraceae</taxon>
        <taxon>Asteroideae</taxon>
        <taxon>Heliantheae alliance</taxon>
        <taxon>Heliantheae</taxon>
        <taxon>Ambrosia</taxon>
    </lineage>
</organism>
<protein>
    <submittedName>
        <fullName evidence="1">Uncharacterized protein</fullName>
    </submittedName>
</protein>
<gene>
    <name evidence="1" type="ORF">M8C21_016601</name>
</gene>